<sequence length="105" mass="11271">MPCGTIQIVTAATAAAATVIAIMVTQSHDGTDAARPVSPDHIMTCSSSVKHSTMSRKCAPPRMIGVGTAFTNHEAMTLHVDNRETDLVRWVRSIGDRPWSPGTRK</sequence>
<reference evidence="1" key="2">
    <citation type="journal article" date="2020" name="Nat. Commun.">
        <title>Large-scale genome sequencing of mycorrhizal fungi provides insights into the early evolution of symbiotic traits.</title>
        <authorList>
            <person name="Miyauchi S."/>
            <person name="Kiss E."/>
            <person name="Kuo A."/>
            <person name="Drula E."/>
            <person name="Kohler A."/>
            <person name="Sanchez-Garcia M."/>
            <person name="Morin E."/>
            <person name="Andreopoulos B."/>
            <person name="Barry K.W."/>
            <person name="Bonito G."/>
            <person name="Buee M."/>
            <person name="Carver A."/>
            <person name="Chen C."/>
            <person name="Cichocki N."/>
            <person name="Clum A."/>
            <person name="Culley D."/>
            <person name="Crous P.W."/>
            <person name="Fauchery L."/>
            <person name="Girlanda M."/>
            <person name="Hayes R.D."/>
            <person name="Keri Z."/>
            <person name="LaButti K."/>
            <person name="Lipzen A."/>
            <person name="Lombard V."/>
            <person name="Magnuson J."/>
            <person name="Maillard F."/>
            <person name="Murat C."/>
            <person name="Nolan M."/>
            <person name="Ohm R.A."/>
            <person name="Pangilinan J."/>
            <person name="Pereira M.F."/>
            <person name="Perotto S."/>
            <person name="Peter M."/>
            <person name="Pfister S."/>
            <person name="Riley R."/>
            <person name="Sitrit Y."/>
            <person name="Stielow J.B."/>
            <person name="Szollosi G."/>
            <person name="Zifcakova L."/>
            <person name="Stursova M."/>
            <person name="Spatafora J.W."/>
            <person name="Tedersoo L."/>
            <person name="Vaario L.M."/>
            <person name="Yamada A."/>
            <person name="Yan M."/>
            <person name="Wang P."/>
            <person name="Xu J."/>
            <person name="Bruns T."/>
            <person name="Baldrian P."/>
            <person name="Vilgalys R."/>
            <person name="Dunand C."/>
            <person name="Henrissat B."/>
            <person name="Grigoriev I.V."/>
            <person name="Hibbett D."/>
            <person name="Nagy L.G."/>
            <person name="Martin F.M."/>
        </authorList>
    </citation>
    <scope>NUCLEOTIDE SEQUENCE</scope>
    <source>
        <strain evidence="1">BED1</strain>
    </source>
</reference>
<reference evidence="1" key="1">
    <citation type="submission" date="2019-10" db="EMBL/GenBank/DDBJ databases">
        <authorList>
            <consortium name="DOE Joint Genome Institute"/>
            <person name="Kuo A."/>
            <person name="Miyauchi S."/>
            <person name="Kiss E."/>
            <person name="Drula E."/>
            <person name="Kohler A."/>
            <person name="Sanchez-Garcia M."/>
            <person name="Andreopoulos B."/>
            <person name="Barry K.W."/>
            <person name="Bonito G."/>
            <person name="Buee M."/>
            <person name="Carver A."/>
            <person name="Chen C."/>
            <person name="Cichocki N."/>
            <person name="Clum A."/>
            <person name="Culley D."/>
            <person name="Crous P.W."/>
            <person name="Fauchery L."/>
            <person name="Girlanda M."/>
            <person name="Hayes R."/>
            <person name="Keri Z."/>
            <person name="LaButti K."/>
            <person name="Lipzen A."/>
            <person name="Lombard V."/>
            <person name="Magnuson J."/>
            <person name="Maillard F."/>
            <person name="Morin E."/>
            <person name="Murat C."/>
            <person name="Nolan M."/>
            <person name="Ohm R."/>
            <person name="Pangilinan J."/>
            <person name="Pereira M."/>
            <person name="Perotto S."/>
            <person name="Peter M."/>
            <person name="Riley R."/>
            <person name="Sitrit Y."/>
            <person name="Stielow B."/>
            <person name="Szollosi G."/>
            <person name="Zifcakova L."/>
            <person name="Stursova M."/>
            <person name="Spatafora J.W."/>
            <person name="Tedersoo L."/>
            <person name="Vaario L.-M."/>
            <person name="Yamada A."/>
            <person name="Yan M."/>
            <person name="Wang P."/>
            <person name="Xu J."/>
            <person name="Bruns T."/>
            <person name="Baldrian P."/>
            <person name="Vilgalys R."/>
            <person name="Henrissat B."/>
            <person name="Grigoriev I.V."/>
            <person name="Hibbett D."/>
            <person name="Nagy L.G."/>
            <person name="Martin F.M."/>
        </authorList>
    </citation>
    <scope>NUCLEOTIDE SEQUENCE</scope>
    <source>
        <strain evidence="1">BED1</strain>
    </source>
</reference>
<protein>
    <submittedName>
        <fullName evidence="1">Uncharacterized protein</fullName>
    </submittedName>
</protein>
<proteinExistence type="predicted"/>
<keyword evidence="2" id="KW-1185">Reference proteome</keyword>
<gene>
    <name evidence="1" type="ORF">L210DRAFT_2033678</name>
</gene>
<accession>A0AAD4C9H3</accession>
<comment type="caution">
    <text evidence="1">The sequence shown here is derived from an EMBL/GenBank/DDBJ whole genome shotgun (WGS) entry which is preliminary data.</text>
</comment>
<dbReference type="Proteomes" id="UP001194468">
    <property type="component" value="Unassembled WGS sequence"/>
</dbReference>
<organism evidence="1 2">
    <name type="scientific">Boletus edulis BED1</name>
    <dbReference type="NCBI Taxonomy" id="1328754"/>
    <lineage>
        <taxon>Eukaryota</taxon>
        <taxon>Fungi</taxon>
        <taxon>Dikarya</taxon>
        <taxon>Basidiomycota</taxon>
        <taxon>Agaricomycotina</taxon>
        <taxon>Agaricomycetes</taxon>
        <taxon>Agaricomycetidae</taxon>
        <taxon>Boletales</taxon>
        <taxon>Boletineae</taxon>
        <taxon>Boletaceae</taxon>
        <taxon>Boletoideae</taxon>
        <taxon>Boletus</taxon>
    </lineage>
</organism>
<name>A0AAD4C9H3_BOLED</name>
<evidence type="ECO:0000313" key="2">
    <source>
        <dbReference type="Proteomes" id="UP001194468"/>
    </source>
</evidence>
<dbReference type="AlphaFoldDB" id="A0AAD4C9H3"/>
<dbReference type="EMBL" id="WHUW01000001">
    <property type="protein sequence ID" value="KAF8452419.1"/>
    <property type="molecule type" value="Genomic_DNA"/>
</dbReference>
<evidence type="ECO:0000313" key="1">
    <source>
        <dbReference type="EMBL" id="KAF8452419.1"/>
    </source>
</evidence>